<dbReference type="Pfam" id="PF18962">
    <property type="entry name" value="Por_Secre_tail"/>
    <property type="match status" value="1"/>
</dbReference>
<accession>A0A8J2VA17</accession>
<proteinExistence type="predicted"/>
<feature type="domain" description="Secretion system C-terminal sorting" evidence="2">
    <location>
        <begin position="227"/>
        <end position="296"/>
    </location>
</feature>
<sequence length="299" mass="34165">MVLTLVLIQTKKLIEIFSLNLDCEVVNQGAKNLIKIKNLELMRSFQFKLINIFQGLIITLCFQGFLLHQGSGAVYSQSLILQDSWHLLEGEINGLTIPEEEHHVSQFESSISGEDVFEFTYGNCFEFFSVPFIDLNEAQFSLLNIESYTPGNCTDPGDLAFIDLHNSFYFNLPLETDGTPKNPFNYTIEDFGSHRLLTIFNAEDDWITYRGITLLINSSFHQNSFALYPNPVKEILNIDNTSNQIVSASIYDINGKLLQNHFLETNNSTIDVKAIKQGLYFVVFESELRERVSKKFVKQ</sequence>
<evidence type="ECO:0000313" key="3">
    <source>
        <dbReference type="EMBL" id="GGD90362.1"/>
    </source>
</evidence>
<evidence type="ECO:0000256" key="1">
    <source>
        <dbReference type="ARBA" id="ARBA00022729"/>
    </source>
</evidence>
<organism evidence="3 4">
    <name type="scientific">Planktosalinus lacus</name>
    <dbReference type="NCBI Taxonomy" id="1526573"/>
    <lineage>
        <taxon>Bacteria</taxon>
        <taxon>Pseudomonadati</taxon>
        <taxon>Bacteroidota</taxon>
        <taxon>Flavobacteriia</taxon>
        <taxon>Flavobacteriales</taxon>
        <taxon>Flavobacteriaceae</taxon>
        <taxon>Planktosalinus</taxon>
    </lineage>
</organism>
<evidence type="ECO:0000259" key="2">
    <source>
        <dbReference type="Pfam" id="PF18962"/>
    </source>
</evidence>
<protein>
    <recommendedName>
        <fullName evidence="2">Secretion system C-terminal sorting domain-containing protein</fullName>
    </recommendedName>
</protein>
<evidence type="ECO:0000313" key="4">
    <source>
        <dbReference type="Proteomes" id="UP000652231"/>
    </source>
</evidence>
<name>A0A8J2VA17_9FLAO</name>
<comment type="caution">
    <text evidence="3">The sequence shown here is derived from an EMBL/GenBank/DDBJ whole genome shotgun (WGS) entry which is preliminary data.</text>
</comment>
<dbReference type="EMBL" id="BMGK01000004">
    <property type="protein sequence ID" value="GGD90362.1"/>
    <property type="molecule type" value="Genomic_DNA"/>
</dbReference>
<reference evidence="3" key="2">
    <citation type="submission" date="2020-09" db="EMBL/GenBank/DDBJ databases">
        <authorList>
            <person name="Sun Q."/>
            <person name="Zhou Y."/>
        </authorList>
    </citation>
    <scope>NUCLEOTIDE SEQUENCE</scope>
    <source>
        <strain evidence="3">CGMCC 1.12924</strain>
    </source>
</reference>
<reference evidence="3" key="1">
    <citation type="journal article" date="2014" name="Int. J. Syst. Evol. Microbiol.">
        <title>Complete genome sequence of Corynebacterium casei LMG S-19264T (=DSM 44701T), isolated from a smear-ripened cheese.</title>
        <authorList>
            <consortium name="US DOE Joint Genome Institute (JGI-PGF)"/>
            <person name="Walter F."/>
            <person name="Albersmeier A."/>
            <person name="Kalinowski J."/>
            <person name="Ruckert C."/>
        </authorList>
    </citation>
    <scope>NUCLEOTIDE SEQUENCE</scope>
    <source>
        <strain evidence="3">CGMCC 1.12924</strain>
    </source>
</reference>
<keyword evidence="1" id="KW-0732">Signal</keyword>
<gene>
    <name evidence="3" type="ORF">GCM10011312_12830</name>
</gene>
<keyword evidence="4" id="KW-1185">Reference proteome</keyword>
<dbReference type="AlphaFoldDB" id="A0A8J2VA17"/>
<dbReference type="Proteomes" id="UP000652231">
    <property type="component" value="Unassembled WGS sequence"/>
</dbReference>
<dbReference type="NCBIfam" id="TIGR04183">
    <property type="entry name" value="Por_Secre_tail"/>
    <property type="match status" value="1"/>
</dbReference>
<dbReference type="InterPro" id="IPR026444">
    <property type="entry name" value="Secre_tail"/>
</dbReference>